<accession>A0A1H9TRW1</accession>
<dbReference type="OrthoDB" id="9766715at2"/>
<dbReference type="FunFam" id="3.40.50.970:FF:000013">
    <property type="entry name" value="Pyruvate dehydrogenase E1 component subunit alpha"/>
    <property type="match status" value="1"/>
</dbReference>
<dbReference type="GO" id="GO:0004739">
    <property type="term" value="F:pyruvate dehydrogenase (acetyl-transferring) activity"/>
    <property type="evidence" value="ECO:0007669"/>
    <property type="project" value="TreeGrafter"/>
</dbReference>
<evidence type="ECO:0000313" key="6">
    <source>
        <dbReference type="Proteomes" id="UP000198571"/>
    </source>
</evidence>
<keyword evidence="5" id="KW-0670">Pyruvate</keyword>
<sequence length="338" mass="36375">MKVSEETVQGITAEKASWMYQKMCEIRKFEDKVHDLFGQGVLPGFVHLYAGEEAVAVGVCAHLDDNDSITSTHRGHGHCIAKGCELDGMMAELFGKATGLCNGKGGSMHIADVEKGMLGANGIVGGGFPLAAGAALTSKLKKTGAVAVCFFGDGAGNHGTFHEGINLAAIWNLPVVFVAENNGYAEATPFEYASSCTNIADRAKGYNIPGEIVDGKDATAVYAAAQKAVERARNGEGPSLIECKTYRNYGHFEGDAQKYKPDVEKKSHLEELDALRKFREYIASEGLLTDAELDDIEERVDHAVEVAVKFAEESPMPAEEDLTKDVYVSYETHDRGDV</sequence>
<reference evidence="6" key="1">
    <citation type="submission" date="2016-10" db="EMBL/GenBank/DDBJ databases">
        <authorList>
            <person name="Varghese N."/>
            <person name="Submissions S."/>
        </authorList>
    </citation>
    <scope>NUCLEOTIDE SEQUENCE [LARGE SCALE GENOMIC DNA]</scope>
    <source>
        <strain evidence="6">S9</strain>
    </source>
</reference>
<dbReference type="InterPro" id="IPR050642">
    <property type="entry name" value="PDH_E1_Alpha_Subunit"/>
</dbReference>
<dbReference type="PANTHER" id="PTHR11516:SF60">
    <property type="entry name" value="PYRUVATE DEHYDROGENASE E1 COMPONENT SUBUNIT ALPHA"/>
    <property type="match status" value="1"/>
</dbReference>
<organism evidence="5 6">
    <name type="scientific">Salipaludibacillus aurantiacus</name>
    <dbReference type="NCBI Taxonomy" id="1601833"/>
    <lineage>
        <taxon>Bacteria</taxon>
        <taxon>Bacillati</taxon>
        <taxon>Bacillota</taxon>
        <taxon>Bacilli</taxon>
        <taxon>Bacillales</taxon>
        <taxon>Bacillaceae</taxon>
    </lineage>
</organism>
<evidence type="ECO:0000256" key="3">
    <source>
        <dbReference type="ARBA" id="ARBA00023052"/>
    </source>
</evidence>
<dbReference type="InterPro" id="IPR001017">
    <property type="entry name" value="DH_E1"/>
</dbReference>
<comment type="cofactor">
    <cofactor evidence="1">
        <name>thiamine diphosphate</name>
        <dbReference type="ChEBI" id="CHEBI:58937"/>
    </cofactor>
</comment>
<feature type="domain" description="Dehydrogenase E1 component" evidence="4">
    <location>
        <begin position="22"/>
        <end position="318"/>
    </location>
</feature>
<evidence type="ECO:0000256" key="2">
    <source>
        <dbReference type="ARBA" id="ARBA00023002"/>
    </source>
</evidence>
<dbReference type="Proteomes" id="UP000198571">
    <property type="component" value="Unassembled WGS sequence"/>
</dbReference>
<evidence type="ECO:0000259" key="4">
    <source>
        <dbReference type="Pfam" id="PF00676"/>
    </source>
</evidence>
<keyword evidence="2" id="KW-0560">Oxidoreductase</keyword>
<evidence type="ECO:0000313" key="5">
    <source>
        <dbReference type="EMBL" id="SER99423.1"/>
    </source>
</evidence>
<dbReference type="Gene3D" id="3.40.50.970">
    <property type="match status" value="1"/>
</dbReference>
<dbReference type="PANTHER" id="PTHR11516">
    <property type="entry name" value="PYRUVATE DEHYDROGENASE E1 COMPONENT, ALPHA SUBUNIT BACTERIAL AND ORGANELLAR"/>
    <property type="match status" value="1"/>
</dbReference>
<evidence type="ECO:0000256" key="1">
    <source>
        <dbReference type="ARBA" id="ARBA00001964"/>
    </source>
</evidence>
<dbReference type="Pfam" id="PF00676">
    <property type="entry name" value="E1_dh"/>
    <property type="match status" value="1"/>
</dbReference>
<gene>
    <name evidence="5" type="ORF">SAMN05518684_10624</name>
</gene>
<keyword evidence="3" id="KW-0786">Thiamine pyrophosphate</keyword>
<dbReference type="AlphaFoldDB" id="A0A1H9TRW1"/>
<protein>
    <submittedName>
        <fullName evidence="5">Pyruvate dehydrogenase E1 component alpha subunit</fullName>
    </submittedName>
</protein>
<proteinExistence type="predicted"/>
<dbReference type="SUPFAM" id="SSF52518">
    <property type="entry name" value="Thiamin diphosphate-binding fold (THDP-binding)"/>
    <property type="match status" value="1"/>
</dbReference>
<dbReference type="GO" id="GO:0006086">
    <property type="term" value="P:pyruvate decarboxylation to acetyl-CoA"/>
    <property type="evidence" value="ECO:0007669"/>
    <property type="project" value="TreeGrafter"/>
</dbReference>
<dbReference type="CDD" id="cd02000">
    <property type="entry name" value="TPP_E1_PDC_ADC_BCADC"/>
    <property type="match status" value="1"/>
</dbReference>
<dbReference type="RefSeq" id="WP_093050469.1">
    <property type="nucleotide sequence ID" value="NZ_FOGT01000006.1"/>
</dbReference>
<dbReference type="InterPro" id="IPR029061">
    <property type="entry name" value="THDP-binding"/>
</dbReference>
<keyword evidence="6" id="KW-1185">Reference proteome</keyword>
<dbReference type="EMBL" id="FOGT01000006">
    <property type="protein sequence ID" value="SER99423.1"/>
    <property type="molecule type" value="Genomic_DNA"/>
</dbReference>
<dbReference type="STRING" id="1601833.SAMN05518684_10624"/>
<name>A0A1H9TRW1_9BACI</name>